<protein>
    <recommendedName>
        <fullName evidence="12">DUF1640-domain-containing protein</fullName>
    </recommendedName>
</protein>
<accession>A0A6A7BV60</accession>
<evidence type="ECO:0000256" key="3">
    <source>
        <dbReference type="ARBA" id="ARBA00022692"/>
    </source>
</evidence>
<evidence type="ECO:0000256" key="5">
    <source>
        <dbReference type="ARBA" id="ARBA00023054"/>
    </source>
</evidence>
<dbReference type="InterPro" id="IPR024461">
    <property type="entry name" value="CCDC90-like"/>
</dbReference>
<feature type="non-terminal residue" evidence="10">
    <location>
        <position position="202"/>
    </location>
</feature>
<organism evidence="10 11">
    <name type="scientific">Piedraia hortae CBS 480.64</name>
    <dbReference type="NCBI Taxonomy" id="1314780"/>
    <lineage>
        <taxon>Eukaryota</taxon>
        <taxon>Fungi</taxon>
        <taxon>Dikarya</taxon>
        <taxon>Ascomycota</taxon>
        <taxon>Pezizomycotina</taxon>
        <taxon>Dothideomycetes</taxon>
        <taxon>Dothideomycetidae</taxon>
        <taxon>Capnodiales</taxon>
        <taxon>Piedraiaceae</taxon>
        <taxon>Piedraia</taxon>
    </lineage>
</organism>
<feature type="coiled-coil region" evidence="8">
    <location>
        <begin position="79"/>
        <end position="151"/>
    </location>
</feature>
<keyword evidence="3 9" id="KW-0812">Transmembrane</keyword>
<evidence type="ECO:0000313" key="10">
    <source>
        <dbReference type="EMBL" id="KAF2859226.1"/>
    </source>
</evidence>
<feature type="transmembrane region" description="Helical" evidence="9">
    <location>
        <begin position="175"/>
        <end position="193"/>
    </location>
</feature>
<keyword evidence="5 8" id="KW-0175">Coiled coil</keyword>
<evidence type="ECO:0000313" key="11">
    <source>
        <dbReference type="Proteomes" id="UP000799421"/>
    </source>
</evidence>
<dbReference type="PANTHER" id="PTHR14360">
    <property type="entry name" value="PROTEIN FMP32, MITOCHONDRIAL"/>
    <property type="match status" value="1"/>
</dbReference>
<dbReference type="EMBL" id="MU005996">
    <property type="protein sequence ID" value="KAF2859226.1"/>
    <property type="molecule type" value="Genomic_DNA"/>
</dbReference>
<evidence type="ECO:0000256" key="4">
    <source>
        <dbReference type="ARBA" id="ARBA00022989"/>
    </source>
</evidence>
<evidence type="ECO:0000256" key="2">
    <source>
        <dbReference type="ARBA" id="ARBA00004370"/>
    </source>
</evidence>
<dbReference type="Proteomes" id="UP000799421">
    <property type="component" value="Unassembled WGS sequence"/>
</dbReference>
<reference evidence="10" key="1">
    <citation type="journal article" date="2020" name="Stud. Mycol.">
        <title>101 Dothideomycetes genomes: a test case for predicting lifestyles and emergence of pathogens.</title>
        <authorList>
            <person name="Haridas S."/>
            <person name="Albert R."/>
            <person name="Binder M."/>
            <person name="Bloem J."/>
            <person name="Labutti K."/>
            <person name="Salamov A."/>
            <person name="Andreopoulos B."/>
            <person name="Baker S."/>
            <person name="Barry K."/>
            <person name="Bills G."/>
            <person name="Bluhm B."/>
            <person name="Cannon C."/>
            <person name="Castanera R."/>
            <person name="Culley D."/>
            <person name="Daum C."/>
            <person name="Ezra D."/>
            <person name="Gonzalez J."/>
            <person name="Henrissat B."/>
            <person name="Kuo A."/>
            <person name="Liang C."/>
            <person name="Lipzen A."/>
            <person name="Lutzoni F."/>
            <person name="Magnuson J."/>
            <person name="Mondo S."/>
            <person name="Nolan M."/>
            <person name="Ohm R."/>
            <person name="Pangilinan J."/>
            <person name="Park H.-J."/>
            <person name="Ramirez L."/>
            <person name="Alfaro M."/>
            <person name="Sun H."/>
            <person name="Tritt A."/>
            <person name="Yoshinaga Y."/>
            <person name="Zwiers L.-H."/>
            <person name="Turgeon B."/>
            <person name="Goodwin S."/>
            <person name="Spatafora J."/>
            <person name="Crous P."/>
            <person name="Grigoriev I."/>
        </authorList>
    </citation>
    <scope>NUCLEOTIDE SEQUENCE</scope>
    <source>
        <strain evidence="10">CBS 480.64</strain>
    </source>
</reference>
<dbReference type="OrthoDB" id="5424147at2759"/>
<dbReference type="Pfam" id="PF07798">
    <property type="entry name" value="CCDC90-like"/>
    <property type="match status" value="1"/>
</dbReference>
<comment type="subcellular location">
    <subcellularLocation>
        <location evidence="2">Membrane</location>
    </subcellularLocation>
    <subcellularLocation>
        <location evidence="1">Mitochondrion</location>
    </subcellularLocation>
</comment>
<dbReference type="Gene3D" id="1.20.5.340">
    <property type="match status" value="1"/>
</dbReference>
<evidence type="ECO:0000256" key="8">
    <source>
        <dbReference type="SAM" id="Coils"/>
    </source>
</evidence>
<evidence type="ECO:0000256" key="9">
    <source>
        <dbReference type="SAM" id="Phobius"/>
    </source>
</evidence>
<dbReference type="GO" id="GO:0016020">
    <property type="term" value="C:membrane"/>
    <property type="evidence" value="ECO:0007669"/>
    <property type="project" value="UniProtKB-SubCell"/>
</dbReference>
<dbReference type="PANTHER" id="PTHR14360:SF12">
    <property type="entry name" value="MOZ PROTEIN REPRESENTS A CHROMATIN-ASSOCIATED ACETYLTRANSFERASE"/>
    <property type="match status" value="1"/>
</dbReference>
<dbReference type="AlphaFoldDB" id="A0A6A7BV60"/>
<gene>
    <name evidence="10" type="ORF">K470DRAFT_200760</name>
</gene>
<proteinExistence type="predicted"/>
<keyword evidence="7 9" id="KW-0472">Membrane</keyword>
<keyword evidence="6" id="KW-0496">Mitochondrion</keyword>
<dbReference type="GO" id="GO:0005739">
    <property type="term" value="C:mitochondrion"/>
    <property type="evidence" value="ECO:0007669"/>
    <property type="project" value="UniProtKB-SubCell"/>
</dbReference>
<name>A0A6A7BV60_9PEZI</name>
<evidence type="ECO:0000256" key="1">
    <source>
        <dbReference type="ARBA" id="ARBA00004173"/>
    </source>
</evidence>
<sequence length="202" mass="23168">TDSTKIPHLEPGRYVHHFDSYGLVQRLAEAGWSRERAVAMMKSMRAMLAENMDLATAALISKSNVENESYLFRAACAELRTEVTNRRKAEQEKMRTERNQLQHEVDILSQQLGQSSAALKDELAAMFNERKMELRNEQRTMESRIQQLNYKITVALQADARSEIEGLRWVLTRRVIMALSIVVVMVVGSLKLYSNSLHEKDV</sequence>
<evidence type="ECO:0000256" key="6">
    <source>
        <dbReference type="ARBA" id="ARBA00023128"/>
    </source>
</evidence>
<evidence type="ECO:0000256" key="7">
    <source>
        <dbReference type="ARBA" id="ARBA00023136"/>
    </source>
</evidence>
<evidence type="ECO:0008006" key="12">
    <source>
        <dbReference type="Google" id="ProtNLM"/>
    </source>
</evidence>
<keyword evidence="11" id="KW-1185">Reference proteome</keyword>
<feature type="non-terminal residue" evidence="10">
    <location>
        <position position="1"/>
    </location>
</feature>
<keyword evidence="4 9" id="KW-1133">Transmembrane helix</keyword>